<evidence type="ECO:0000256" key="7">
    <source>
        <dbReference type="ARBA" id="ARBA00023136"/>
    </source>
</evidence>
<dbReference type="InterPro" id="IPR000014">
    <property type="entry name" value="PAS"/>
</dbReference>
<dbReference type="SUPFAM" id="SSF55785">
    <property type="entry name" value="PYP-like sensor domain (PAS domain)"/>
    <property type="match status" value="1"/>
</dbReference>
<reference evidence="9 10" key="1">
    <citation type="submission" date="2022-10" db="EMBL/GenBank/DDBJ databases">
        <title>Defluviimonas sp. nov., isolated from ocean surface sediments.</title>
        <authorList>
            <person name="He W."/>
            <person name="Wang L."/>
            <person name="Zhang D.-F."/>
        </authorList>
    </citation>
    <scope>NUCLEOTIDE SEQUENCE [LARGE SCALE GENOMIC DNA]</scope>
    <source>
        <strain evidence="9 10">WL0050</strain>
    </source>
</reference>
<dbReference type="InterPro" id="IPR003594">
    <property type="entry name" value="HATPase_dom"/>
</dbReference>
<keyword evidence="9" id="KW-0067">ATP-binding</keyword>
<accession>A0ABT2ZIA0</accession>
<sequence>MQASLARDFLEAVPMPLMLVGTDQRVRVANRAAADLFGSEVEGRNCSAFLRHPSFLTGLEECLSGQGNRTARITLSGKAQDTHLSVTYSPVALEGSPGVLVAFEDLTALEQAVAMRRDFVANVSHELRTPLTALVGFIETLRGAARDDPGARDRFLGIMEREAGRMIRLVNDLLSLSRVEAEERRRPAKPVDIVGLLRAALVTHQETAKAAGIVLTLQADIDLVNLPGDGDQLTQVFHNLVENAMKYGGSGKEVTVRVSEIEREPVLKGPAVQVEVVDRGEGIDPLHLPRLTERFYRVDTHRSREKGGTGLGLAIVKHIVNRHRGRLKIESEPGKGSRFIVILPKN</sequence>
<dbReference type="InterPro" id="IPR003661">
    <property type="entry name" value="HisK_dim/P_dom"/>
</dbReference>
<keyword evidence="7" id="KW-0472">Membrane</keyword>
<dbReference type="Pfam" id="PF00512">
    <property type="entry name" value="HisKA"/>
    <property type="match status" value="1"/>
</dbReference>
<dbReference type="InterPro" id="IPR036890">
    <property type="entry name" value="HATPase_C_sf"/>
</dbReference>
<evidence type="ECO:0000256" key="2">
    <source>
        <dbReference type="ARBA" id="ARBA00012438"/>
    </source>
</evidence>
<organism evidence="9 10">
    <name type="scientific">Albidovulum litorale</name>
    <dbReference type="NCBI Taxonomy" id="2984134"/>
    <lineage>
        <taxon>Bacteria</taxon>
        <taxon>Pseudomonadati</taxon>
        <taxon>Pseudomonadota</taxon>
        <taxon>Alphaproteobacteria</taxon>
        <taxon>Rhodobacterales</taxon>
        <taxon>Paracoccaceae</taxon>
        <taxon>Albidovulum</taxon>
    </lineage>
</organism>
<evidence type="ECO:0000256" key="3">
    <source>
        <dbReference type="ARBA" id="ARBA00022553"/>
    </source>
</evidence>
<proteinExistence type="predicted"/>
<keyword evidence="9" id="KW-0547">Nucleotide-binding</keyword>
<evidence type="ECO:0000256" key="6">
    <source>
        <dbReference type="ARBA" id="ARBA00023012"/>
    </source>
</evidence>
<dbReference type="InterPro" id="IPR050351">
    <property type="entry name" value="BphY/WalK/GraS-like"/>
</dbReference>
<evidence type="ECO:0000256" key="5">
    <source>
        <dbReference type="ARBA" id="ARBA00022777"/>
    </source>
</evidence>
<dbReference type="Pfam" id="PF02518">
    <property type="entry name" value="HATPase_c"/>
    <property type="match status" value="1"/>
</dbReference>
<evidence type="ECO:0000313" key="10">
    <source>
        <dbReference type="Proteomes" id="UP001652564"/>
    </source>
</evidence>
<keyword evidence="3" id="KW-0597">Phosphoprotein</keyword>
<comment type="catalytic activity">
    <reaction evidence="1">
        <text>ATP + protein L-histidine = ADP + protein N-phospho-L-histidine.</text>
        <dbReference type="EC" id="2.7.13.3"/>
    </reaction>
</comment>
<evidence type="ECO:0000313" key="9">
    <source>
        <dbReference type="EMBL" id="MCV2870757.1"/>
    </source>
</evidence>
<dbReference type="InterPro" id="IPR005467">
    <property type="entry name" value="His_kinase_dom"/>
</dbReference>
<dbReference type="SUPFAM" id="SSF47384">
    <property type="entry name" value="Homodimeric domain of signal transducing histidine kinase"/>
    <property type="match status" value="1"/>
</dbReference>
<dbReference type="InterPro" id="IPR013656">
    <property type="entry name" value="PAS_4"/>
</dbReference>
<dbReference type="Proteomes" id="UP001652564">
    <property type="component" value="Unassembled WGS sequence"/>
</dbReference>
<keyword evidence="10" id="KW-1185">Reference proteome</keyword>
<dbReference type="CDD" id="cd00130">
    <property type="entry name" value="PAS"/>
    <property type="match status" value="1"/>
</dbReference>
<dbReference type="PANTHER" id="PTHR45453">
    <property type="entry name" value="PHOSPHATE REGULON SENSOR PROTEIN PHOR"/>
    <property type="match status" value="1"/>
</dbReference>
<dbReference type="CDD" id="cd00082">
    <property type="entry name" value="HisKA"/>
    <property type="match status" value="1"/>
</dbReference>
<dbReference type="EC" id="2.7.13.3" evidence="2"/>
<dbReference type="GO" id="GO:0005524">
    <property type="term" value="F:ATP binding"/>
    <property type="evidence" value="ECO:0007669"/>
    <property type="project" value="UniProtKB-KW"/>
</dbReference>
<dbReference type="PRINTS" id="PR00344">
    <property type="entry name" value="BCTRLSENSOR"/>
</dbReference>
<name>A0ABT2ZIA0_9RHOB</name>
<dbReference type="Gene3D" id="1.10.287.130">
    <property type="match status" value="1"/>
</dbReference>
<dbReference type="InterPro" id="IPR036097">
    <property type="entry name" value="HisK_dim/P_sf"/>
</dbReference>
<comment type="caution">
    <text evidence="9">The sequence shown here is derived from an EMBL/GenBank/DDBJ whole genome shotgun (WGS) entry which is preliminary data.</text>
</comment>
<dbReference type="PROSITE" id="PS50109">
    <property type="entry name" value="HIS_KIN"/>
    <property type="match status" value="1"/>
</dbReference>
<dbReference type="InterPro" id="IPR035965">
    <property type="entry name" value="PAS-like_dom_sf"/>
</dbReference>
<dbReference type="Pfam" id="PF08448">
    <property type="entry name" value="PAS_4"/>
    <property type="match status" value="1"/>
</dbReference>
<evidence type="ECO:0000256" key="4">
    <source>
        <dbReference type="ARBA" id="ARBA00022679"/>
    </source>
</evidence>
<protein>
    <recommendedName>
        <fullName evidence="2">histidine kinase</fullName>
        <ecNumber evidence="2">2.7.13.3</ecNumber>
    </recommendedName>
</protein>
<dbReference type="EMBL" id="JAOWKZ010000001">
    <property type="protein sequence ID" value="MCV2870757.1"/>
    <property type="molecule type" value="Genomic_DNA"/>
</dbReference>
<dbReference type="PANTHER" id="PTHR45453:SF1">
    <property type="entry name" value="PHOSPHATE REGULON SENSOR PROTEIN PHOR"/>
    <property type="match status" value="1"/>
</dbReference>
<evidence type="ECO:0000256" key="1">
    <source>
        <dbReference type="ARBA" id="ARBA00000085"/>
    </source>
</evidence>
<keyword evidence="6" id="KW-0902">Two-component regulatory system</keyword>
<evidence type="ECO:0000259" key="8">
    <source>
        <dbReference type="PROSITE" id="PS50109"/>
    </source>
</evidence>
<dbReference type="SUPFAM" id="SSF55874">
    <property type="entry name" value="ATPase domain of HSP90 chaperone/DNA topoisomerase II/histidine kinase"/>
    <property type="match status" value="1"/>
</dbReference>
<dbReference type="SMART" id="SM00387">
    <property type="entry name" value="HATPase_c"/>
    <property type="match status" value="1"/>
</dbReference>
<dbReference type="Gene3D" id="3.30.565.10">
    <property type="entry name" value="Histidine kinase-like ATPase, C-terminal domain"/>
    <property type="match status" value="1"/>
</dbReference>
<dbReference type="RefSeq" id="WP_263737962.1">
    <property type="nucleotide sequence ID" value="NZ_JAOWKZ010000001.1"/>
</dbReference>
<dbReference type="SMART" id="SM00388">
    <property type="entry name" value="HisKA"/>
    <property type="match status" value="1"/>
</dbReference>
<keyword evidence="4" id="KW-0808">Transferase</keyword>
<gene>
    <name evidence="9" type="ORF">OEZ71_00445</name>
</gene>
<keyword evidence="5" id="KW-0418">Kinase</keyword>
<feature type="domain" description="Histidine kinase" evidence="8">
    <location>
        <begin position="122"/>
        <end position="346"/>
    </location>
</feature>
<dbReference type="Gene3D" id="3.30.450.20">
    <property type="entry name" value="PAS domain"/>
    <property type="match status" value="1"/>
</dbReference>
<dbReference type="InterPro" id="IPR004358">
    <property type="entry name" value="Sig_transdc_His_kin-like_C"/>
</dbReference>